<comment type="subcellular location">
    <subcellularLocation>
        <location evidence="7">Cell inner membrane</location>
        <topology evidence="7">Multi-pass membrane protein</topology>
    </subcellularLocation>
</comment>
<evidence type="ECO:0000256" key="3">
    <source>
        <dbReference type="ARBA" id="ARBA00022679"/>
    </source>
</evidence>
<dbReference type="AlphaFoldDB" id="F5YDP3"/>
<evidence type="ECO:0000313" key="9">
    <source>
        <dbReference type="EMBL" id="AEF82598.1"/>
    </source>
</evidence>
<evidence type="ECO:0000256" key="5">
    <source>
        <dbReference type="ARBA" id="ARBA00022989"/>
    </source>
</evidence>
<dbReference type="EC" id="2.5.1.145" evidence="7"/>
<evidence type="ECO:0000313" key="10">
    <source>
        <dbReference type="Proteomes" id="UP000009222"/>
    </source>
</evidence>
<dbReference type="STRING" id="545695.TREAZ_2722"/>
<keyword evidence="3 7" id="KW-0808">Transferase</keyword>
<dbReference type="Pfam" id="PF01790">
    <property type="entry name" value="LGT"/>
    <property type="match status" value="1"/>
</dbReference>
<evidence type="ECO:0000256" key="1">
    <source>
        <dbReference type="ARBA" id="ARBA00007150"/>
    </source>
</evidence>
<dbReference type="EMBL" id="CP001841">
    <property type="protein sequence ID" value="AEF82598.1"/>
    <property type="molecule type" value="Genomic_DNA"/>
</dbReference>
<keyword evidence="4 7" id="KW-0812">Transmembrane</keyword>
<dbReference type="NCBIfam" id="TIGR00544">
    <property type="entry name" value="lgt"/>
    <property type="match status" value="1"/>
</dbReference>
<dbReference type="Proteomes" id="UP000009222">
    <property type="component" value="Chromosome"/>
</dbReference>
<dbReference type="HAMAP" id="MF_01147">
    <property type="entry name" value="Lgt"/>
    <property type="match status" value="1"/>
</dbReference>
<feature type="transmembrane region" description="Helical" evidence="7">
    <location>
        <begin position="58"/>
        <end position="78"/>
    </location>
</feature>
<feature type="transmembrane region" description="Helical" evidence="7">
    <location>
        <begin position="245"/>
        <end position="262"/>
    </location>
</feature>
<evidence type="ECO:0000256" key="8">
    <source>
        <dbReference type="SAM" id="MobiDB-lite"/>
    </source>
</evidence>
<accession>F5YDP3</accession>
<protein>
    <recommendedName>
        <fullName evidence="7">Phosphatidylglycerol--prolipoprotein diacylglyceryl transferase</fullName>
        <ecNumber evidence="7">2.5.1.145</ecNumber>
    </recommendedName>
</protein>
<dbReference type="GO" id="GO:0008961">
    <property type="term" value="F:phosphatidylglycerol-prolipoprotein diacylglyceryl transferase activity"/>
    <property type="evidence" value="ECO:0007669"/>
    <property type="project" value="UniProtKB-UniRule"/>
</dbReference>
<comment type="catalytic activity">
    <reaction evidence="7">
        <text>L-cysteinyl-[prolipoprotein] + a 1,2-diacyl-sn-glycero-3-phospho-(1'-sn-glycerol) = an S-1,2-diacyl-sn-glyceryl-L-cysteinyl-[prolipoprotein] + sn-glycerol 1-phosphate + H(+)</text>
        <dbReference type="Rhea" id="RHEA:56712"/>
        <dbReference type="Rhea" id="RHEA-COMP:14679"/>
        <dbReference type="Rhea" id="RHEA-COMP:14680"/>
        <dbReference type="ChEBI" id="CHEBI:15378"/>
        <dbReference type="ChEBI" id="CHEBI:29950"/>
        <dbReference type="ChEBI" id="CHEBI:57685"/>
        <dbReference type="ChEBI" id="CHEBI:64716"/>
        <dbReference type="ChEBI" id="CHEBI:140658"/>
        <dbReference type="EC" id="2.5.1.145"/>
    </reaction>
</comment>
<feature type="compositionally biased region" description="Basic residues" evidence="8">
    <location>
        <begin position="350"/>
        <end position="365"/>
    </location>
</feature>
<sequence>MLLSIQFPAWLNPEIIPGLPIRWYGLMYIVAFGVAFLLYRRQVKERNFPMTEDDLSGLFFWGILALVLGARIFSTVVYEPGDVYSKAPWLVFWPFRDGQFTGFQGMSYHGGVIGGAFAIVVYSWKKKFDYREMGDMFAAAIPLGYTFGRLGNFINGELYGRITASPLGMIFATPNFPYRGAILPRDKYFNVIREGAEQLGLAVIAGANGALNLPRHPSQLYEAFFEGIVLWAIIWFFRNRKPFKGFLVALYLSGYGLFRFFIEYFREPDADLGYRIQFVPSDLPAALSHPLLCFSTGQILSVGMILLGVAWAVVASRLPDRAAVRIYPDSDSKANGPSRDVPGDKAQPRNNRRKQRKDLRRGKKR</sequence>
<feature type="transmembrane region" description="Helical" evidence="7">
    <location>
        <begin position="289"/>
        <end position="315"/>
    </location>
</feature>
<dbReference type="OrthoDB" id="871140at2"/>
<keyword evidence="9" id="KW-0328">Glycosyltransferase</keyword>
<comment type="pathway">
    <text evidence="7">Protein modification; lipoprotein biosynthesis (diacylglyceryl transfer).</text>
</comment>
<feature type="region of interest" description="Disordered" evidence="8">
    <location>
        <begin position="328"/>
        <end position="365"/>
    </location>
</feature>
<dbReference type="KEGG" id="taz:TREAZ_2722"/>
<dbReference type="PANTHER" id="PTHR30589">
    <property type="entry name" value="PROLIPOPROTEIN DIACYLGLYCERYL TRANSFERASE"/>
    <property type="match status" value="1"/>
</dbReference>
<keyword evidence="2 7" id="KW-1003">Cell membrane</keyword>
<name>F5YDP3_LEAAZ</name>
<feature type="binding site" evidence="7">
    <location>
        <position position="149"/>
    </location>
    <ligand>
        <name>a 1,2-diacyl-sn-glycero-3-phospho-(1'-sn-glycerol)</name>
        <dbReference type="ChEBI" id="CHEBI:64716"/>
    </ligand>
</feature>
<keyword evidence="5 7" id="KW-1133">Transmembrane helix</keyword>
<evidence type="ECO:0000256" key="4">
    <source>
        <dbReference type="ARBA" id="ARBA00022692"/>
    </source>
</evidence>
<keyword evidence="9" id="KW-0449">Lipoprotein</keyword>
<evidence type="ECO:0000256" key="7">
    <source>
        <dbReference type="HAMAP-Rule" id="MF_01147"/>
    </source>
</evidence>
<comment type="similarity">
    <text evidence="1 7">Belongs to the Lgt family.</text>
</comment>
<dbReference type="InterPro" id="IPR001640">
    <property type="entry name" value="Lgt"/>
</dbReference>
<dbReference type="InParanoid" id="F5YDP3"/>
<dbReference type="RefSeq" id="WP_015712812.1">
    <property type="nucleotide sequence ID" value="NC_015577.1"/>
</dbReference>
<reference evidence="9 10" key="2">
    <citation type="journal article" date="2011" name="ISME J.">
        <title>RNA-seq reveals cooperative metabolic interactions between two termite-gut spirochete species in co-culture.</title>
        <authorList>
            <person name="Rosenthal A.Z."/>
            <person name="Matson E.G."/>
            <person name="Eldar A."/>
            <person name="Leadbetter J.R."/>
        </authorList>
    </citation>
    <scope>NUCLEOTIDE SEQUENCE [LARGE SCALE GENOMIC DNA]</scope>
    <source>
        <strain evidence="10">ATCC BAA-888 / DSM 13862 / ZAS-9</strain>
    </source>
</reference>
<dbReference type="GO" id="GO:0005886">
    <property type="term" value="C:plasma membrane"/>
    <property type="evidence" value="ECO:0007669"/>
    <property type="project" value="UniProtKB-SubCell"/>
</dbReference>
<dbReference type="UniPathway" id="UPA00664"/>
<dbReference type="PROSITE" id="PS01311">
    <property type="entry name" value="LGT"/>
    <property type="match status" value="1"/>
</dbReference>
<dbReference type="PANTHER" id="PTHR30589:SF0">
    <property type="entry name" value="PHOSPHATIDYLGLYCEROL--PROLIPOPROTEIN DIACYLGLYCERYL TRANSFERASE"/>
    <property type="match status" value="1"/>
</dbReference>
<keyword evidence="6 7" id="KW-0472">Membrane</keyword>
<proteinExistence type="inferred from homology"/>
<feature type="transmembrane region" description="Helical" evidence="7">
    <location>
        <begin position="20"/>
        <end position="38"/>
    </location>
</feature>
<evidence type="ECO:0000256" key="2">
    <source>
        <dbReference type="ARBA" id="ARBA00022475"/>
    </source>
</evidence>
<keyword evidence="7" id="KW-0997">Cell inner membrane</keyword>
<dbReference type="eggNOG" id="COG0682">
    <property type="taxonomic scope" value="Bacteria"/>
</dbReference>
<feature type="transmembrane region" description="Helical" evidence="7">
    <location>
        <begin position="106"/>
        <end position="124"/>
    </location>
</feature>
<keyword evidence="10" id="KW-1185">Reference proteome</keyword>
<gene>
    <name evidence="7 9" type="primary">lgt</name>
    <name evidence="9" type="ordered locus">TREAZ_2722</name>
</gene>
<dbReference type="HOGENOM" id="CLU_013386_1_0_12"/>
<reference evidence="10" key="1">
    <citation type="submission" date="2009-12" db="EMBL/GenBank/DDBJ databases">
        <title>Complete sequence of Treponema azotonutricium strain ZAS-9.</title>
        <authorList>
            <person name="Tetu S.G."/>
            <person name="Matson E."/>
            <person name="Ren Q."/>
            <person name="Seshadri R."/>
            <person name="Elbourne L."/>
            <person name="Hassan K.A."/>
            <person name="Durkin A."/>
            <person name="Radune D."/>
            <person name="Mohamoud Y."/>
            <person name="Shay R."/>
            <person name="Jin S."/>
            <person name="Zhang X."/>
            <person name="Lucey K."/>
            <person name="Ballor N.R."/>
            <person name="Ottesen E."/>
            <person name="Rosenthal R."/>
            <person name="Allen A."/>
            <person name="Leadbetter J.R."/>
            <person name="Paulsen I.T."/>
        </authorList>
    </citation>
    <scope>NUCLEOTIDE SEQUENCE [LARGE SCALE GENOMIC DNA]</scope>
    <source>
        <strain evidence="10">ATCC BAA-888 / DSM 13862 / ZAS-9</strain>
    </source>
</reference>
<evidence type="ECO:0000256" key="6">
    <source>
        <dbReference type="ARBA" id="ARBA00023136"/>
    </source>
</evidence>
<organism evidence="9 10">
    <name type="scientific">Leadbettera azotonutricia (strain ATCC BAA-888 / DSM 13862 / ZAS-9)</name>
    <name type="common">Treponema azotonutricium</name>
    <dbReference type="NCBI Taxonomy" id="545695"/>
    <lineage>
        <taxon>Bacteria</taxon>
        <taxon>Pseudomonadati</taxon>
        <taxon>Spirochaetota</taxon>
        <taxon>Spirochaetia</taxon>
        <taxon>Spirochaetales</taxon>
        <taxon>Breznakiellaceae</taxon>
        <taxon>Leadbettera</taxon>
    </lineage>
</organism>
<comment type="function">
    <text evidence="7">Catalyzes the transfer of the diacylglyceryl group from phosphatidylglycerol to the sulfhydryl group of the N-terminal cysteine of a prolipoprotein, the first step in the formation of mature lipoproteins.</text>
</comment>
<dbReference type="GO" id="GO:0042158">
    <property type="term" value="P:lipoprotein biosynthetic process"/>
    <property type="evidence" value="ECO:0007669"/>
    <property type="project" value="UniProtKB-UniRule"/>
</dbReference>